<dbReference type="EMBL" id="PYGA01000004">
    <property type="protein sequence ID" value="PSK98999.1"/>
    <property type="molecule type" value="Genomic_DNA"/>
</dbReference>
<dbReference type="SUPFAM" id="SSF51735">
    <property type="entry name" value="NAD(P)-binding Rossmann-fold domains"/>
    <property type="match status" value="1"/>
</dbReference>
<dbReference type="Gene3D" id="3.40.50.720">
    <property type="entry name" value="NAD(P)-binding Rossmann-like Domain"/>
    <property type="match status" value="1"/>
</dbReference>
<evidence type="ECO:0000313" key="4">
    <source>
        <dbReference type="EMBL" id="PSK98999.1"/>
    </source>
</evidence>
<feature type="domain" description="NmrA-like" evidence="3">
    <location>
        <begin position="10"/>
        <end position="240"/>
    </location>
</feature>
<dbReference type="AlphaFoldDB" id="A0A2P8DP68"/>
<protein>
    <submittedName>
        <fullName evidence="4">Uncharacterized protein YbjT (DUF2867 family)</fullName>
    </submittedName>
</protein>
<reference evidence="4 5" key="1">
    <citation type="submission" date="2018-03" db="EMBL/GenBank/DDBJ databases">
        <title>Genomic Encyclopedia of Archaeal and Bacterial Type Strains, Phase II (KMG-II): from individual species to whole genera.</title>
        <authorList>
            <person name="Goeker M."/>
        </authorList>
    </citation>
    <scope>NUCLEOTIDE SEQUENCE [LARGE SCALE GENOMIC DNA]</scope>
    <source>
        <strain evidence="4 5">DSM 45312</strain>
    </source>
</reference>
<keyword evidence="2" id="KW-0521">NADP</keyword>
<dbReference type="InterPro" id="IPR036291">
    <property type="entry name" value="NAD(P)-bd_dom_sf"/>
</dbReference>
<dbReference type="Proteomes" id="UP000240542">
    <property type="component" value="Unassembled WGS sequence"/>
</dbReference>
<dbReference type="InterPro" id="IPR008030">
    <property type="entry name" value="NmrA-like"/>
</dbReference>
<proteinExistence type="inferred from homology"/>
<organism evidence="4 5">
    <name type="scientific">Murinocardiopsis flavida</name>
    <dbReference type="NCBI Taxonomy" id="645275"/>
    <lineage>
        <taxon>Bacteria</taxon>
        <taxon>Bacillati</taxon>
        <taxon>Actinomycetota</taxon>
        <taxon>Actinomycetes</taxon>
        <taxon>Streptosporangiales</taxon>
        <taxon>Nocardiopsidaceae</taxon>
        <taxon>Murinocardiopsis</taxon>
    </lineage>
</organism>
<dbReference type="PANTHER" id="PTHR42748:SF7">
    <property type="entry name" value="NMRA LIKE REDOX SENSOR 1-RELATED"/>
    <property type="match status" value="1"/>
</dbReference>
<evidence type="ECO:0000259" key="3">
    <source>
        <dbReference type="Pfam" id="PF05368"/>
    </source>
</evidence>
<name>A0A2P8DP68_9ACTN</name>
<evidence type="ECO:0000313" key="5">
    <source>
        <dbReference type="Proteomes" id="UP000240542"/>
    </source>
</evidence>
<dbReference type="PANTHER" id="PTHR42748">
    <property type="entry name" value="NITROGEN METABOLITE REPRESSION PROTEIN NMRA FAMILY MEMBER"/>
    <property type="match status" value="1"/>
</dbReference>
<evidence type="ECO:0000256" key="1">
    <source>
        <dbReference type="ARBA" id="ARBA00006328"/>
    </source>
</evidence>
<comment type="similarity">
    <text evidence="1">Belongs to the NmrA-type oxidoreductase family.</text>
</comment>
<comment type="caution">
    <text evidence="4">The sequence shown here is derived from an EMBL/GenBank/DDBJ whole genome shotgun (WGS) entry which is preliminary data.</text>
</comment>
<dbReference type="Pfam" id="PF05368">
    <property type="entry name" value="NmrA"/>
    <property type="match status" value="1"/>
</dbReference>
<sequence>MAMAQHRHDLVTGAGGAQGGAVARRLLAAGHQVRGLVRTAAGRQRVPVGARPHTADLGDSAAVEAAFDTVTHAALHLPLVHDPAAAAHHVANMAAAARAAGLEQIVYSTGNRIPAAPTGIAAFETLRAAAATLLAPDLPTVVLRPPVFLDNLRAPWVTGPLLHEGVLRYPLPAAAPVAWLSHDDLAAATAAALDRPDLAGCSLDLGGPEALTGPQLARAFSDVLDRPVRYEEQDPDAFEAGLSAVLGPAATGIADTYRHAAADPALYAADPAPAHQALGIEPTPLRTWIAAQPWHAPAGAAR</sequence>
<gene>
    <name evidence="4" type="ORF">CLV63_104223</name>
</gene>
<dbReference type="RefSeq" id="WP_106582312.1">
    <property type="nucleotide sequence ID" value="NZ_PYGA01000004.1"/>
</dbReference>
<keyword evidence="5" id="KW-1185">Reference proteome</keyword>
<evidence type="ECO:0000256" key="2">
    <source>
        <dbReference type="ARBA" id="ARBA00022857"/>
    </source>
</evidence>
<dbReference type="OrthoDB" id="319724at2"/>
<accession>A0A2P8DP68</accession>
<dbReference type="InterPro" id="IPR051164">
    <property type="entry name" value="NmrA-like_oxidored"/>
</dbReference>